<gene>
    <name evidence="3" type="ORF">J21TS3_07350</name>
</gene>
<accession>A0ABQ4LRL5</accession>
<evidence type="ECO:0000256" key="2">
    <source>
        <dbReference type="SAM" id="MobiDB-lite"/>
    </source>
</evidence>
<dbReference type="Proteomes" id="UP000680638">
    <property type="component" value="Unassembled WGS sequence"/>
</dbReference>
<keyword evidence="4" id="KW-1185">Reference proteome</keyword>
<evidence type="ECO:0000313" key="4">
    <source>
        <dbReference type="Proteomes" id="UP000680638"/>
    </source>
</evidence>
<dbReference type="EMBL" id="BORW01000002">
    <property type="protein sequence ID" value="GIO65914.1"/>
    <property type="molecule type" value="Genomic_DNA"/>
</dbReference>
<reference evidence="3 4" key="1">
    <citation type="submission" date="2021-03" db="EMBL/GenBank/DDBJ databases">
        <title>Antimicrobial resistance genes in bacteria isolated from Japanese honey, and their potential for conferring macrolide and lincosamide resistance in the American foulbrood pathogen Paenibacillus larvae.</title>
        <authorList>
            <person name="Okamoto M."/>
            <person name="Kumagai M."/>
            <person name="Kanamori H."/>
            <person name="Takamatsu D."/>
        </authorList>
    </citation>
    <scope>NUCLEOTIDE SEQUENCE [LARGE SCALE GENOMIC DNA]</scope>
    <source>
        <strain evidence="3 4">J21TS3</strain>
    </source>
</reference>
<dbReference type="SUPFAM" id="SSF47240">
    <property type="entry name" value="Ferritin-like"/>
    <property type="match status" value="1"/>
</dbReference>
<protein>
    <submittedName>
        <fullName evidence="3">Mn-containing catalase</fullName>
    </submittedName>
</protein>
<comment type="similarity">
    <text evidence="1">Belongs to the manganese catalase family.</text>
</comment>
<feature type="region of interest" description="Disordered" evidence="2">
    <location>
        <begin position="259"/>
        <end position="299"/>
    </location>
</feature>
<proteinExistence type="inferred from homology"/>
<dbReference type="InterPro" id="IPR009078">
    <property type="entry name" value="Ferritin-like_SF"/>
</dbReference>
<dbReference type="InterPro" id="IPR039377">
    <property type="entry name" value="Mn_catalase_dom"/>
</dbReference>
<dbReference type="Pfam" id="PF05067">
    <property type="entry name" value="Mn_catalase"/>
    <property type="match status" value="1"/>
</dbReference>
<comment type="caution">
    <text evidence="3">The sequence shown here is derived from an EMBL/GenBank/DDBJ whole genome shotgun (WGS) entry which is preliminary data.</text>
</comment>
<organism evidence="3 4">
    <name type="scientific">Paenibacillus cookii</name>
    <dbReference type="NCBI Taxonomy" id="157839"/>
    <lineage>
        <taxon>Bacteria</taxon>
        <taxon>Bacillati</taxon>
        <taxon>Bacillota</taxon>
        <taxon>Bacilli</taxon>
        <taxon>Bacillales</taxon>
        <taxon>Paenibacillaceae</taxon>
        <taxon>Paenibacillus</taxon>
    </lineage>
</organism>
<dbReference type="InterPro" id="IPR012347">
    <property type="entry name" value="Ferritin-like"/>
</dbReference>
<dbReference type="Gene3D" id="1.20.1260.10">
    <property type="match status" value="1"/>
</dbReference>
<sequence length="299" mass="33356">MKLKAYNISGKRGIAMYFYKEDLINLIVPDKPDPAAAKVLQETLGGRFGEMRTMMQFFFQSNNFRGKDTRYRDLIRGVFLEEISHVELVQHTINQLLTGAGAPGPGNAGIDEAPLDEAIKHANPHHFIMGAQSSLPVDAAGNPWMGNYVYDHGNLVANLLDNLVLESTGVLQKSRIYEMSSNKTFRETLAFLIVRDNAHQNAFAKALETLGVEWGKLFPVPNYDIHKYPECKKYVDMGFHNAQFNFRLDATRIGEIFSGQTPSRNGGSLQVVQPPEGFPVPNLPELPNEHSPGIRDLNA</sequence>
<evidence type="ECO:0000256" key="1">
    <source>
        <dbReference type="ARBA" id="ARBA00007644"/>
    </source>
</evidence>
<dbReference type="CDD" id="cd01051">
    <property type="entry name" value="Mn_catalase"/>
    <property type="match status" value="1"/>
</dbReference>
<dbReference type="InterPro" id="IPR007760">
    <property type="entry name" value="Mn_catalase"/>
</dbReference>
<evidence type="ECO:0000313" key="3">
    <source>
        <dbReference type="EMBL" id="GIO65914.1"/>
    </source>
</evidence>
<feature type="compositionally biased region" description="Polar residues" evidence="2">
    <location>
        <begin position="259"/>
        <end position="271"/>
    </location>
</feature>
<name>A0ABQ4LRL5_9BACL</name>